<reference evidence="3" key="1">
    <citation type="submission" date="2023-06" db="EMBL/GenBank/DDBJ databases">
        <authorList>
            <person name="Delattre M."/>
        </authorList>
    </citation>
    <scope>NUCLEOTIDE SEQUENCE</scope>
    <source>
        <strain evidence="3">AF72</strain>
    </source>
</reference>
<feature type="non-terminal residue" evidence="3">
    <location>
        <position position="203"/>
    </location>
</feature>
<sequence length="203" mass="22880">SFPYPEEKVSTTPAEESAFKGSWAKETTTQPTTTTAQKWSNEYAKKYYQEYYKEWLNNQTKLHEKMEEKTVAVDTSLKQRPKLMPTGESAPPPTPVPKDTMPPGMMPPGGLPPGMPQGQGQGNMFGILDPRMGQRGDLTFQQLNQICTSIRTASRAFGIEDIKGFAKMNCGFISAFYKDATCEQIQHVMQYCESYFKDPEHRG</sequence>
<comment type="caution">
    <text evidence="3">The sequence shown here is derived from an EMBL/GenBank/DDBJ whole genome shotgun (WGS) entry which is preliminary data.</text>
</comment>
<dbReference type="EMBL" id="CATQJA010000746">
    <property type="protein sequence ID" value="CAJ0563736.1"/>
    <property type="molecule type" value="Genomic_DNA"/>
</dbReference>
<evidence type="ECO:0000313" key="3">
    <source>
        <dbReference type="EMBL" id="CAJ0563736.1"/>
    </source>
</evidence>
<evidence type="ECO:0000256" key="1">
    <source>
        <dbReference type="SAM" id="MobiDB-lite"/>
    </source>
</evidence>
<dbReference type="AlphaFoldDB" id="A0AA36C996"/>
<dbReference type="PANTHER" id="PTHR37435:SF4">
    <property type="entry name" value="GROUND-LIKE DOMAIN-CONTAINING PROTEIN"/>
    <property type="match status" value="1"/>
</dbReference>
<accession>A0AA36C996</accession>
<protein>
    <recommendedName>
        <fullName evidence="2">aECM cysteine-cradle domain-containing protein</fullName>
    </recommendedName>
</protein>
<dbReference type="InterPro" id="IPR055352">
    <property type="entry name" value="CCD_aECM"/>
</dbReference>
<dbReference type="Proteomes" id="UP001177023">
    <property type="component" value="Unassembled WGS sequence"/>
</dbReference>
<organism evidence="3 4">
    <name type="scientific">Mesorhabditis spiculigera</name>
    <dbReference type="NCBI Taxonomy" id="96644"/>
    <lineage>
        <taxon>Eukaryota</taxon>
        <taxon>Metazoa</taxon>
        <taxon>Ecdysozoa</taxon>
        <taxon>Nematoda</taxon>
        <taxon>Chromadorea</taxon>
        <taxon>Rhabditida</taxon>
        <taxon>Rhabditina</taxon>
        <taxon>Rhabditomorpha</taxon>
        <taxon>Rhabditoidea</taxon>
        <taxon>Rhabditidae</taxon>
        <taxon>Mesorhabditinae</taxon>
        <taxon>Mesorhabditis</taxon>
    </lineage>
</organism>
<evidence type="ECO:0000259" key="2">
    <source>
        <dbReference type="Pfam" id="PF23626"/>
    </source>
</evidence>
<gene>
    <name evidence="3" type="ORF">MSPICULIGERA_LOCUS2536</name>
</gene>
<feature type="non-terminal residue" evidence="3">
    <location>
        <position position="1"/>
    </location>
</feature>
<evidence type="ECO:0000313" key="4">
    <source>
        <dbReference type="Proteomes" id="UP001177023"/>
    </source>
</evidence>
<feature type="region of interest" description="Disordered" evidence="1">
    <location>
        <begin position="81"/>
        <end position="101"/>
    </location>
</feature>
<feature type="region of interest" description="Disordered" evidence="1">
    <location>
        <begin position="1"/>
        <end position="37"/>
    </location>
</feature>
<dbReference type="PANTHER" id="PTHR37435">
    <property type="entry name" value="PROTEIN CBG14344"/>
    <property type="match status" value="1"/>
</dbReference>
<proteinExistence type="predicted"/>
<dbReference type="Pfam" id="PF23626">
    <property type="entry name" value="CCD_aECM"/>
    <property type="match status" value="1"/>
</dbReference>
<name>A0AA36C996_9BILA</name>
<keyword evidence="4" id="KW-1185">Reference proteome</keyword>
<feature type="domain" description="aECM cysteine-cradle" evidence="2">
    <location>
        <begin position="144"/>
        <end position="195"/>
    </location>
</feature>